<comment type="PTM">
    <text evidence="7">Binds 1 heme c group covalently per subunit.</text>
</comment>
<dbReference type="PANTHER" id="PTHR19328">
    <property type="entry name" value="HEDGEHOG-INTERACTING PROTEIN"/>
    <property type="match status" value="1"/>
</dbReference>
<feature type="domain" description="Cytochrome c" evidence="10">
    <location>
        <begin position="788"/>
        <end position="873"/>
    </location>
</feature>
<dbReference type="InterPro" id="IPR000601">
    <property type="entry name" value="PKD_dom"/>
</dbReference>
<dbReference type="InterPro" id="IPR012938">
    <property type="entry name" value="Glc/Sorbosone_DH"/>
</dbReference>
<dbReference type="Pfam" id="PF18911">
    <property type="entry name" value="PKD_4"/>
    <property type="match status" value="1"/>
</dbReference>
<proteinExistence type="predicted"/>
<dbReference type="Pfam" id="PF00034">
    <property type="entry name" value="Cytochrom_C"/>
    <property type="match status" value="1"/>
</dbReference>
<feature type="domain" description="PKD" evidence="9">
    <location>
        <begin position="669"/>
        <end position="719"/>
    </location>
</feature>
<evidence type="ECO:0000256" key="6">
    <source>
        <dbReference type="ARBA" id="ARBA00023004"/>
    </source>
</evidence>
<keyword evidence="8" id="KW-0812">Transmembrane</keyword>
<dbReference type="CDD" id="cd04084">
    <property type="entry name" value="CBM6_xylanase-like"/>
    <property type="match status" value="1"/>
</dbReference>
<evidence type="ECO:0000256" key="8">
    <source>
        <dbReference type="SAM" id="Phobius"/>
    </source>
</evidence>
<keyword evidence="1" id="KW-0813">Transport</keyword>
<sequence>MVLLHIVSEVMLVFFYSLRNVLTDMRYLSLLNKATVFCLIGGLFLFYSCTPKRSEVKVLLLASPQSLDSAVLPDIEAKDWKLTQVTPTAGFLNEDTLATYSAVLLRLSDLDDLYYRDRNVLERYVESGGGLVALIDTIKPYPVWKITKTLQELELNIPSMYGAGHVVLVPSHGQEGLVEALQSAVGPNYVVSFDDAITGRIPDSSRFSRQVLVQGMDEPMEMEILPNNDILMVERKGLVKLYDASEGEIRVIHRFDVFSGIEDGLLGMTIDPDFEENGWVYFYYAVGGDDHKNRLSRIDYQEGQLNLDSEKILLEIPMQRQYCCHSAGYLTFDSQGMLYLSTGDNTNAEEAEGYIPIDERPGRELADDQATAANTNDLRGKILRIKPEDDGTYSIPEGNLFPEGMANTRPEIYIMGCRNPYRFSVDKNGTVYWGDVGPYTKVQGKYGSLSYDEFNRADEPGFYGWPYFLGDNEAYPYYDFETKEVGPRFDPENPVNLSPNNTGLKELPLPQPAFIWYGSERIDRFPLVGQGGASGMAGPVYDYAAMDGAPFQLAGYYDGKLIIYEWIRNWFLVVEFDEEGEMVSMEPFLDQFDFSSPVDFKFGPDGAMYVLEYGSNWFSKNTDAKLVRIEYVEGNRAPEAVIEADYLVGAAPLDVQFDAGSSIDFDQDDQLSYVWRIKGEELSGVVVDYRFEEPGSYSVTLAVTDSEGASGETSVQVVVGNTPPEINLDIAGNKTFIPKNGKLAYSISGKDAEDGEIQGVDLHPQFGYLDHRADLALILSNSETVNLGQFSEGKSLIEKSDCQSCHHTAEKSVGPAYQDVAAKYQNTPVIVEDLAAKVIEGGSGNWGSRPMTPHPHLNEQDARKMIQYIMSLDEKTATLSPQGILEFDSHAPEDQSGGYVLMAEYTDQGGENDTPPLHTRSYNVWQSSRIEAESFDEGNVSIGTITTEKLSYIRGILDGSYVVYENIDLTDIDHLQYRIQANGPGGKISIHLDRIDGPVVSELVVTRKAGGSWDVYKGELQSTDSVHDLYIVFTNPDNPRYNLFNIDWVEFVQ</sequence>
<name>A0A953LA01_9BACT</name>
<evidence type="ECO:0000259" key="9">
    <source>
        <dbReference type="PROSITE" id="PS50093"/>
    </source>
</evidence>
<dbReference type="Proteomes" id="UP000753961">
    <property type="component" value="Unassembled WGS sequence"/>
</dbReference>
<dbReference type="Pfam" id="PF03422">
    <property type="entry name" value="CBM_6"/>
    <property type="match status" value="1"/>
</dbReference>
<dbReference type="InterPro" id="IPR011041">
    <property type="entry name" value="Quinoprot_gluc/sorb_DH_b-prop"/>
</dbReference>
<feature type="binding site" description="covalent" evidence="7">
    <location>
        <position position="806"/>
    </location>
    <ligand>
        <name>heme c</name>
        <dbReference type="ChEBI" id="CHEBI:61717"/>
    </ligand>
</feature>
<dbReference type="InterPro" id="IPR035986">
    <property type="entry name" value="PKD_dom_sf"/>
</dbReference>
<dbReference type="GO" id="GO:0009055">
    <property type="term" value="F:electron transfer activity"/>
    <property type="evidence" value="ECO:0007669"/>
    <property type="project" value="InterPro"/>
</dbReference>
<dbReference type="CDD" id="cd00146">
    <property type="entry name" value="PKD"/>
    <property type="match status" value="1"/>
</dbReference>
<dbReference type="InterPro" id="IPR005084">
    <property type="entry name" value="CBM6"/>
</dbReference>
<dbReference type="PROSITE" id="PS50093">
    <property type="entry name" value="PKD"/>
    <property type="match status" value="1"/>
</dbReference>
<dbReference type="Gene3D" id="2.60.120.260">
    <property type="entry name" value="Galactose-binding domain-like"/>
    <property type="match status" value="1"/>
</dbReference>
<dbReference type="Gene3D" id="2.60.40.10">
    <property type="entry name" value="Immunoglobulins"/>
    <property type="match status" value="1"/>
</dbReference>
<dbReference type="RefSeq" id="WP_222580923.1">
    <property type="nucleotide sequence ID" value="NZ_JAHVHU010000014.1"/>
</dbReference>
<evidence type="ECO:0000256" key="1">
    <source>
        <dbReference type="ARBA" id="ARBA00022448"/>
    </source>
</evidence>
<feature type="binding site" description="covalent" evidence="7">
    <location>
        <position position="851"/>
    </location>
    <ligand>
        <name>heme c</name>
        <dbReference type="ChEBI" id="CHEBI:61717"/>
    </ligand>
</feature>
<dbReference type="PROSITE" id="PS51175">
    <property type="entry name" value="CBM6"/>
    <property type="match status" value="1"/>
</dbReference>
<dbReference type="InterPro" id="IPR008979">
    <property type="entry name" value="Galactose-bd-like_sf"/>
</dbReference>
<dbReference type="InterPro" id="IPR036909">
    <property type="entry name" value="Cyt_c-like_dom_sf"/>
</dbReference>
<keyword evidence="2 7" id="KW-0349">Heme</keyword>
<evidence type="ECO:0000313" key="12">
    <source>
        <dbReference type="EMBL" id="MBY5959385.1"/>
    </source>
</evidence>
<dbReference type="InterPro" id="IPR022409">
    <property type="entry name" value="PKD/Chitinase_dom"/>
</dbReference>
<accession>A0A953LA01</accession>
<evidence type="ECO:0000256" key="4">
    <source>
        <dbReference type="ARBA" id="ARBA00022729"/>
    </source>
</evidence>
<dbReference type="GO" id="GO:0005506">
    <property type="term" value="F:iron ion binding"/>
    <property type="evidence" value="ECO:0007669"/>
    <property type="project" value="InterPro"/>
</dbReference>
<gene>
    <name evidence="12" type="ORF">KUV50_14640</name>
</gene>
<keyword evidence="6 7" id="KW-0408">Iron</keyword>
<feature type="domain" description="CBM6" evidence="11">
    <location>
        <begin position="928"/>
        <end position="1052"/>
    </location>
</feature>
<evidence type="ECO:0000256" key="2">
    <source>
        <dbReference type="ARBA" id="ARBA00022617"/>
    </source>
</evidence>
<organism evidence="12 13">
    <name type="scientific">Membranihabitans marinus</name>
    <dbReference type="NCBI Taxonomy" id="1227546"/>
    <lineage>
        <taxon>Bacteria</taxon>
        <taxon>Pseudomonadati</taxon>
        <taxon>Bacteroidota</taxon>
        <taxon>Saprospiria</taxon>
        <taxon>Saprospirales</taxon>
        <taxon>Saprospiraceae</taxon>
        <taxon>Membranihabitans</taxon>
    </lineage>
</organism>
<dbReference type="PROSITE" id="PS51007">
    <property type="entry name" value="CYTC"/>
    <property type="match status" value="1"/>
</dbReference>
<comment type="caution">
    <text evidence="12">The sequence shown here is derived from an EMBL/GenBank/DDBJ whole genome shotgun (WGS) entry which is preliminary data.</text>
</comment>
<dbReference type="PANTHER" id="PTHR19328:SF75">
    <property type="entry name" value="ALDOSE SUGAR DEHYDROGENASE YLII"/>
    <property type="match status" value="1"/>
</dbReference>
<evidence type="ECO:0000313" key="13">
    <source>
        <dbReference type="Proteomes" id="UP000753961"/>
    </source>
</evidence>
<reference evidence="12" key="1">
    <citation type="submission" date="2021-06" db="EMBL/GenBank/DDBJ databases">
        <title>44 bacteria genomes isolated from Dapeng, Shenzhen.</title>
        <authorList>
            <person name="Zheng W."/>
            <person name="Yu S."/>
            <person name="Huang Y."/>
        </authorList>
    </citation>
    <scope>NUCLEOTIDE SEQUENCE</scope>
    <source>
        <strain evidence="12">DP5N28-2</strain>
    </source>
</reference>
<keyword evidence="8" id="KW-1133">Transmembrane helix</keyword>
<feature type="transmembrane region" description="Helical" evidence="8">
    <location>
        <begin position="30"/>
        <end position="47"/>
    </location>
</feature>
<dbReference type="EMBL" id="JAHVHU010000014">
    <property type="protein sequence ID" value="MBY5959385.1"/>
    <property type="molecule type" value="Genomic_DNA"/>
</dbReference>
<dbReference type="InterPro" id="IPR009056">
    <property type="entry name" value="Cyt_c-like_dom"/>
</dbReference>
<evidence type="ECO:0000256" key="3">
    <source>
        <dbReference type="ARBA" id="ARBA00022723"/>
    </source>
</evidence>
<protein>
    <submittedName>
        <fullName evidence="12">PQQ-dependent sugar dehydrogenase</fullName>
    </submittedName>
</protein>
<dbReference type="AlphaFoldDB" id="A0A953LA01"/>
<dbReference type="SUPFAM" id="SSF50952">
    <property type="entry name" value="Soluble quinoprotein glucose dehydrogenase"/>
    <property type="match status" value="1"/>
</dbReference>
<feature type="binding site" description="covalent" evidence="7">
    <location>
        <position position="802"/>
    </location>
    <ligand>
        <name>heme c</name>
        <dbReference type="ChEBI" id="CHEBI:61717"/>
    </ligand>
</feature>
<dbReference type="InterPro" id="IPR006584">
    <property type="entry name" value="Cellulose-bd_IV"/>
</dbReference>
<dbReference type="InterPro" id="IPR013783">
    <property type="entry name" value="Ig-like_fold"/>
</dbReference>
<dbReference type="Gene3D" id="2.120.10.30">
    <property type="entry name" value="TolB, C-terminal domain"/>
    <property type="match status" value="1"/>
</dbReference>
<evidence type="ECO:0000259" key="10">
    <source>
        <dbReference type="PROSITE" id="PS51007"/>
    </source>
</evidence>
<keyword evidence="8" id="KW-0472">Membrane</keyword>
<evidence type="ECO:0000256" key="5">
    <source>
        <dbReference type="ARBA" id="ARBA00022982"/>
    </source>
</evidence>
<feature type="transmembrane region" description="Helical" evidence="8">
    <location>
        <begin position="6"/>
        <end position="23"/>
    </location>
</feature>
<dbReference type="SMART" id="SM00089">
    <property type="entry name" value="PKD"/>
    <property type="match status" value="1"/>
</dbReference>
<dbReference type="SMART" id="SM00606">
    <property type="entry name" value="CBD_IV"/>
    <property type="match status" value="1"/>
</dbReference>
<dbReference type="PRINTS" id="PR00606">
    <property type="entry name" value="CYTCHROMECID"/>
</dbReference>
<dbReference type="InterPro" id="IPR002324">
    <property type="entry name" value="Cyt_c_ID"/>
</dbReference>
<evidence type="ECO:0000259" key="11">
    <source>
        <dbReference type="PROSITE" id="PS51175"/>
    </source>
</evidence>
<keyword evidence="13" id="KW-1185">Reference proteome</keyword>
<dbReference type="Pfam" id="PF07995">
    <property type="entry name" value="GSDH"/>
    <property type="match status" value="1"/>
</dbReference>
<evidence type="ECO:0000256" key="7">
    <source>
        <dbReference type="PIRSR" id="PIRSR602324-1"/>
    </source>
</evidence>
<dbReference type="SUPFAM" id="SSF46626">
    <property type="entry name" value="Cytochrome c"/>
    <property type="match status" value="1"/>
</dbReference>
<dbReference type="GO" id="GO:0030246">
    <property type="term" value="F:carbohydrate binding"/>
    <property type="evidence" value="ECO:0007669"/>
    <property type="project" value="InterPro"/>
</dbReference>
<dbReference type="SUPFAM" id="SSF49785">
    <property type="entry name" value="Galactose-binding domain-like"/>
    <property type="match status" value="1"/>
</dbReference>
<dbReference type="InterPro" id="IPR011042">
    <property type="entry name" value="6-blade_b-propeller_TolB-like"/>
</dbReference>
<keyword evidence="4" id="KW-0732">Signal</keyword>
<dbReference type="Gene3D" id="1.10.760.10">
    <property type="entry name" value="Cytochrome c-like domain"/>
    <property type="match status" value="1"/>
</dbReference>
<dbReference type="SUPFAM" id="SSF49299">
    <property type="entry name" value="PKD domain"/>
    <property type="match status" value="1"/>
</dbReference>
<dbReference type="GO" id="GO:0020037">
    <property type="term" value="F:heme binding"/>
    <property type="evidence" value="ECO:0007669"/>
    <property type="project" value="InterPro"/>
</dbReference>
<keyword evidence="3 7" id="KW-0479">Metal-binding</keyword>
<keyword evidence="5" id="KW-0249">Electron transport</keyword>